<proteinExistence type="predicted"/>
<dbReference type="EMBL" id="KV417294">
    <property type="protein sequence ID" value="KZO94533.1"/>
    <property type="molecule type" value="Genomic_DNA"/>
</dbReference>
<dbReference type="OrthoDB" id="3232644at2759"/>
<evidence type="ECO:0000313" key="1">
    <source>
        <dbReference type="EMBL" id="KZO94533.1"/>
    </source>
</evidence>
<organism evidence="1 2">
    <name type="scientific">Calocera viscosa (strain TUFC12733)</name>
    <dbReference type="NCBI Taxonomy" id="1330018"/>
    <lineage>
        <taxon>Eukaryota</taxon>
        <taxon>Fungi</taxon>
        <taxon>Dikarya</taxon>
        <taxon>Basidiomycota</taxon>
        <taxon>Agaricomycotina</taxon>
        <taxon>Dacrymycetes</taxon>
        <taxon>Dacrymycetales</taxon>
        <taxon>Dacrymycetaceae</taxon>
        <taxon>Calocera</taxon>
    </lineage>
</organism>
<reference evidence="1 2" key="1">
    <citation type="journal article" date="2016" name="Mol. Biol. Evol.">
        <title>Comparative Genomics of Early-Diverging Mushroom-Forming Fungi Provides Insights into the Origins of Lignocellulose Decay Capabilities.</title>
        <authorList>
            <person name="Nagy L.G."/>
            <person name="Riley R."/>
            <person name="Tritt A."/>
            <person name="Adam C."/>
            <person name="Daum C."/>
            <person name="Floudas D."/>
            <person name="Sun H."/>
            <person name="Yadav J.S."/>
            <person name="Pangilinan J."/>
            <person name="Larsson K.H."/>
            <person name="Matsuura K."/>
            <person name="Barry K."/>
            <person name="Labutti K."/>
            <person name="Kuo R."/>
            <person name="Ohm R.A."/>
            <person name="Bhattacharya S.S."/>
            <person name="Shirouzu T."/>
            <person name="Yoshinaga Y."/>
            <person name="Martin F.M."/>
            <person name="Grigoriev I.V."/>
            <person name="Hibbett D.S."/>
        </authorList>
    </citation>
    <scope>NUCLEOTIDE SEQUENCE [LARGE SCALE GENOMIC DNA]</scope>
    <source>
        <strain evidence="1 2">TUFC12733</strain>
    </source>
</reference>
<evidence type="ECO:0008006" key="3">
    <source>
        <dbReference type="Google" id="ProtNLM"/>
    </source>
</evidence>
<dbReference type="AlphaFoldDB" id="A0A167KDK0"/>
<evidence type="ECO:0000313" key="2">
    <source>
        <dbReference type="Proteomes" id="UP000076738"/>
    </source>
</evidence>
<gene>
    <name evidence="1" type="ORF">CALVIDRAFT_538985</name>
</gene>
<accession>A0A167KDK0</accession>
<keyword evidence="2" id="KW-1185">Reference proteome</keyword>
<dbReference type="Proteomes" id="UP000076738">
    <property type="component" value="Unassembled WGS sequence"/>
</dbReference>
<name>A0A167KDK0_CALVF</name>
<protein>
    <recommendedName>
        <fullName evidence="3">F-box domain-containing protein</fullName>
    </recommendedName>
</protein>
<sequence length="407" mass="47637">MALETSLEGTLKEDRLETRVLIEQSLDFKRSLSLVSRSFHALVEEFLYEILLIRRPLAFTRLSARLRQKPLAHGRPSRGWWVRRLELDFDVNRRLLKWTEGWDNLWGLLSACSHLQVLRLNPRGSIRAEFERGRYYSYNWSAGCSVQLLQNIAGLHGRTLRRIEFGESIVVKPSHFAEFLSQLPVLELGHASSIGFVSDHIAHRVGSDSQPDPAPWPQAPAMNNRLLHLHTLHVELPEIPKELVSWTLPSLKHLHVTRADESYMEEHTLKFLRAHDRTIRSLYHERQVYSPFDRLWQVFTQLPSLEHLLLADAARSRWNWLLPLERHDHLRTITVYRRADTSDRHDSLMAQLDDLLKALEKGRLPALRNIRILGDDVGRDFIRRVRLRHFDSFDIRWDIHRAPATLA</sequence>